<dbReference type="PANTHER" id="PTHR11412:SF160">
    <property type="entry name" value="ALPHA-2-MACROGLOBULIN-LIKE PROTEIN 1"/>
    <property type="match status" value="1"/>
</dbReference>
<dbReference type="InterPro" id="IPR011626">
    <property type="entry name" value="Alpha-macroglobulin_TED"/>
</dbReference>
<feature type="domain" description="Alpha-macroglobulin-like TED" evidence="1">
    <location>
        <begin position="1"/>
        <end position="126"/>
    </location>
</feature>
<evidence type="ECO:0000313" key="2">
    <source>
        <dbReference type="EMBL" id="MEQ2158528.1"/>
    </source>
</evidence>
<dbReference type="SUPFAM" id="SSF48239">
    <property type="entry name" value="Terpenoid cyclases/Protein prenyltransferases"/>
    <property type="match status" value="1"/>
</dbReference>
<proteinExistence type="predicted"/>
<dbReference type="InterPro" id="IPR008930">
    <property type="entry name" value="Terpenoid_cyclase/PrenylTrfase"/>
</dbReference>
<comment type="caution">
    <text evidence="2">The sequence shown here is derived from an EMBL/GenBank/DDBJ whole genome shotgun (WGS) entry which is preliminary data.</text>
</comment>
<evidence type="ECO:0000313" key="3">
    <source>
        <dbReference type="Proteomes" id="UP001476798"/>
    </source>
</evidence>
<dbReference type="Pfam" id="PF07678">
    <property type="entry name" value="TED_complement"/>
    <property type="match status" value="1"/>
</dbReference>
<dbReference type="Proteomes" id="UP001476798">
    <property type="component" value="Unassembled WGS sequence"/>
</dbReference>
<name>A0ABV0MHF2_9TELE</name>
<dbReference type="EMBL" id="JAHRIO010000884">
    <property type="protein sequence ID" value="MEQ2158528.1"/>
    <property type="molecule type" value="Genomic_DNA"/>
</dbReference>
<organism evidence="2 3">
    <name type="scientific">Goodea atripinnis</name>
    <dbReference type="NCBI Taxonomy" id="208336"/>
    <lineage>
        <taxon>Eukaryota</taxon>
        <taxon>Metazoa</taxon>
        <taxon>Chordata</taxon>
        <taxon>Craniata</taxon>
        <taxon>Vertebrata</taxon>
        <taxon>Euteleostomi</taxon>
        <taxon>Actinopterygii</taxon>
        <taxon>Neopterygii</taxon>
        <taxon>Teleostei</taxon>
        <taxon>Neoteleostei</taxon>
        <taxon>Acanthomorphata</taxon>
        <taxon>Ovalentaria</taxon>
        <taxon>Atherinomorphae</taxon>
        <taxon>Cyprinodontiformes</taxon>
        <taxon>Goodeidae</taxon>
        <taxon>Goodea</taxon>
    </lineage>
</organism>
<dbReference type="Gene3D" id="2.60.120.1540">
    <property type="match status" value="1"/>
</dbReference>
<gene>
    <name evidence="2" type="ORF">GOODEAATRI_013274</name>
</gene>
<dbReference type="PANTHER" id="PTHR11412">
    <property type="entry name" value="MACROGLOBULIN / COMPLEMENT"/>
    <property type="match status" value="1"/>
</dbReference>
<dbReference type="Gene3D" id="1.50.10.20">
    <property type="match status" value="2"/>
</dbReference>
<protein>
    <recommendedName>
        <fullName evidence="1">Alpha-macroglobulin-like TED domain-containing protein</fullName>
    </recommendedName>
</protein>
<reference evidence="2 3" key="1">
    <citation type="submission" date="2021-06" db="EMBL/GenBank/DDBJ databases">
        <authorList>
            <person name="Palmer J.M."/>
        </authorList>
    </citation>
    <scope>NUCLEOTIDE SEQUENCE [LARGE SCALE GENOMIC DNA]</scope>
    <source>
        <strain evidence="2 3">GA_2019</strain>
        <tissue evidence="2">Muscle</tissue>
    </source>
</reference>
<evidence type="ECO:0000259" key="1">
    <source>
        <dbReference type="Pfam" id="PF07678"/>
    </source>
</evidence>
<dbReference type="InterPro" id="IPR050473">
    <property type="entry name" value="A2M/Complement_sys"/>
</dbReference>
<keyword evidence="3" id="KW-1185">Reference proteome</keyword>
<sequence>MKSFGGARDYVYVDPQHIKDARTWLSRLQKKDGCFTSVGKLFHNSMKGGVSDDVSLTAYIVAAMLELDGVASDPVVQSGLKCLTDAVTGGFDNLYTMALMSYTFSLAGDQEMRSKLITILDQKAKKDVVALQALAKYAAATYSPQGTTTVTVTSLGGLRKEFTVTQSNRLLYQEEKLREVSGEYTIRARGQSCVLAQVNKPIQLSKSHMWSQLPATPV</sequence>
<accession>A0ABV0MHF2</accession>